<name>A0A1G6GVK0_9MICO</name>
<keyword evidence="1" id="KW-0805">Transcription regulation</keyword>
<accession>A0A1G6GVK0</accession>
<dbReference type="PRINTS" id="PR00035">
    <property type="entry name" value="HTHGNTR"/>
</dbReference>
<evidence type="ECO:0000259" key="4">
    <source>
        <dbReference type="PROSITE" id="PS50949"/>
    </source>
</evidence>
<dbReference type="SUPFAM" id="SSF46785">
    <property type="entry name" value="Winged helix' DNA-binding domain"/>
    <property type="match status" value="1"/>
</dbReference>
<dbReference type="InterPro" id="IPR011711">
    <property type="entry name" value="GntR_C"/>
</dbReference>
<gene>
    <name evidence="5" type="ORF">SAMN05216410_0512</name>
</gene>
<dbReference type="PANTHER" id="PTHR43537">
    <property type="entry name" value="TRANSCRIPTIONAL REGULATOR, GNTR FAMILY"/>
    <property type="match status" value="1"/>
</dbReference>
<evidence type="ECO:0000256" key="2">
    <source>
        <dbReference type="ARBA" id="ARBA00023125"/>
    </source>
</evidence>
<keyword evidence="2 5" id="KW-0238">DNA-binding</keyword>
<feature type="domain" description="HTH gntR-type" evidence="4">
    <location>
        <begin position="17"/>
        <end position="83"/>
    </location>
</feature>
<protein>
    <submittedName>
        <fullName evidence="5">DNA-binding transcriptional regulator, GntR family</fullName>
    </submittedName>
</protein>
<dbReference type="Proteomes" id="UP000199039">
    <property type="component" value="Unassembled WGS sequence"/>
</dbReference>
<dbReference type="InterPro" id="IPR008920">
    <property type="entry name" value="TF_FadR/GntR_C"/>
</dbReference>
<reference evidence="5 6" key="1">
    <citation type="submission" date="2016-09" db="EMBL/GenBank/DDBJ databases">
        <authorList>
            <person name="Capua I."/>
            <person name="De Benedictis P."/>
            <person name="Joannis T."/>
            <person name="Lombin L.H."/>
            <person name="Cattoli G."/>
        </authorList>
    </citation>
    <scope>NUCLEOTIDE SEQUENCE [LARGE SCALE GENOMIC DNA]</scope>
    <source>
        <strain evidence="5 6">ISLP-3</strain>
    </source>
</reference>
<keyword evidence="6" id="KW-1185">Reference proteome</keyword>
<dbReference type="Gene3D" id="1.10.10.10">
    <property type="entry name" value="Winged helix-like DNA-binding domain superfamily/Winged helix DNA-binding domain"/>
    <property type="match status" value="1"/>
</dbReference>
<dbReference type="PANTHER" id="PTHR43537:SF5">
    <property type="entry name" value="UXU OPERON TRANSCRIPTIONAL REGULATOR"/>
    <property type="match status" value="1"/>
</dbReference>
<dbReference type="SMART" id="SM00895">
    <property type="entry name" value="FCD"/>
    <property type="match status" value="1"/>
</dbReference>
<evidence type="ECO:0000256" key="1">
    <source>
        <dbReference type="ARBA" id="ARBA00023015"/>
    </source>
</evidence>
<dbReference type="GO" id="GO:0003677">
    <property type="term" value="F:DNA binding"/>
    <property type="evidence" value="ECO:0007669"/>
    <property type="project" value="UniProtKB-KW"/>
</dbReference>
<dbReference type="SMART" id="SM00345">
    <property type="entry name" value="HTH_GNTR"/>
    <property type="match status" value="1"/>
</dbReference>
<dbReference type="InterPro" id="IPR036390">
    <property type="entry name" value="WH_DNA-bd_sf"/>
</dbReference>
<dbReference type="Gene3D" id="1.20.120.530">
    <property type="entry name" value="GntR ligand-binding domain-like"/>
    <property type="match status" value="1"/>
</dbReference>
<dbReference type="STRING" id="1814289.SAMN05216410_0512"/>
<evidence type="ECO:0000313" key="5">
    <source>
        <dbReference type="EMBL" id="SDB86019.1"/>
    </source>
</evidence>
<dbReference type="PROSITE" id="PS50949">
    <property type="entry name" value="HTH_GNTR"/>
    <property type="match status" value="1"/>
</dbReference>
<keyword evidence="3" id="KW-0804">Transcription</keyword>
<dbReference type="EMBL" id="FMYH01000001">
    <property type="protein sequence ID" value="SDB86019.1"/>
    <property type="molecule type" value="Genomic_DNA"/>
</dbReference>
<dbReference type="Pfam" id="PF00392">
    <property type="entry name" value="GntR"/>
    <property type="match status" value="1"/>
</dbReference>
<dbReference type="InterPro" id="IPR000524">
    <property type="entry name" value="Tscrpt_reg_HTH_GntR"/>
</dbReference>
<organism evidence="5 6">
    <name type="scientific">Sanguibacter gelidistatuariae</name>
    <dbReference type="NCBI Taxonomy" id="1814289"/>
    <lineage>
        <taxon>Bacteria</taxon>
        <taxon>Bacillati</taxon>
        <taxon>Actinomycetota</taxon>
        <taxon>Actinomycetes</taxon>
        <taxon>Micrococcales</taxon>
        <taxon>Sanguibacteraceae</taxon>
        <taxon>Sanguibacter</taxon>
    </lineage>
</organism>
<dbReference type="InterPro" id="IPR036388">
    <property type="entry name" value="WH-like_DNA-bd_sf"/>
</dbReference>
<sequence length="227" mass="24980">MSTMLTTPTGDVVGDRAEAAAQHYRRIRADILDGAFPTGSVLHETALTDRYGVSRTPIREALARLEHDGLLDRAPRGYRVRSGTPEDVLDIYEARIALEAVAAANAATRRTELELARLEGLHAEAAAADDLTTGRRLNSAWHEELWSAAHNSTVRNLLTRLTAQLRIYDSHRSEDPSDLAQSQAEHEQIMEALRSRDATAAGMAISAHLDRSRDLRLRAFASHPSEA</sequence>
<proteinExistence type="predicted"/>
<dbReference type="AlphaFoldDB" id="A0A1G6GVK0"/>
<evidence type="ECO:0000256" key="3">
    <source>
        <dbReference type="ARBA" id="ARBA00023163"/>
    </source>
</evidence>
<evidence type="ECO:0000313" key="6">
    <source>
        <dbReference type="Proteomes" id="UP000199039"/>
    </source>
</evidence>
<dbReference type="CDD" id="cd07377">
    <property type="entry name" value="WHTH_GntR"/>
    <property type="match status" value="1"/>
</dbReference>
<dbReference type="Pfam" id="PF07729">
    <property type="entry name" value="FCD"/>
    <property type="match status" value="1"/>
</dbReference>
<dbReference type="GO" id="GO:0003700">
    <property type="term" value="F:DNA-binding transcription factor activity"/>
    <property type="evidence" value="ECO:0007669"/>
    <property type="project" value="InterPro"/>
</dbReference>
<dbReference type="SUPFAM" id="SSF48008">
    <property type="entry name" value="GntR ligand-binding domain-like"/>
    <property type="match status" value="1"/>
</dbReference>